<accession>A0A544QX94</accession>
<feature type="domain" description="SCP" evidence="2">
    <location>
        <begin position="311"/>
        <end position="447"/>
    </location>
</feature>
<comment type="caution">
    <text evidence="3">The sequence shown here is derived from an EMBL/GenBank/DDBJ whole genome shotgun (WGS) entry which is preliminary data.</text>
</comment>
<dbReference type="SUPFAM" id="SSF55797">
    <property type="entry name" value="PR-1-like"/>
    <property type="match status" value="1"/>
</dbReference>
<evidence type="ECO:0000313" key="4">
    <source>
        <dbReference type="Proteomes" id="UP000317863"/>
    </source>
</evidence>
<dbReference type="OrthoDB" id="3268660at2"/>
<dbReference type="InterPro" id="IPR035940">
    <property type="entry name" value="CAP_sf"/>
</dbReference>
<dbReference type="EMBL" id="SGJB01000003">
    <property type="protein sequence ID" value="TQQ85324.1"/>
    <property type="molecule type" value="Genomic_DNA"/>
</dbReference>
<dbReference type="CDD" id="cd05379">
    <property type="entry name" value="CAP_bacterial"/>
    <property type="match status" value="1"/>
</dbReference>
<proteinExistence type="predicted"/>
<dbReference type="RefSeq" id="WP_142535376.1">
    <property type="nucleotide sequence ID" value="NZ_SGJB01000003.1"/>
</dbReference>
<reference evidence="3 4" key="1">
    <citation type="submission" date="2019-02" db="EMBL/GenBank/DDBJ databases">
        <title>Peptostreptococcaceae bacterium ZHW00191 nov., a new bacterium isolated from the human gut.</title>
        <authorList>
            <person name="Zhou H.-W."/>
            <person name="Chen X.-J."/>
        </authorList>
    </citation>
    <scope>NUCLEOTIDE SEQUENCE [LARGE SCALE GENOMIC DNA]</scope>
    <source>
        <strain evidence="3 4">ZHW00191</strain>
    </source>
</reference>
<protein>
    <recommendedName>
        <fullName evidence="2">SCP domain-containing protein</fullName>
    </recommendedName>
</protein>
<dbReference type="InterPro" id="IPR051922">
    <property type="entry name" value="Bact_Sporulation_Assoc"/>
</dbReference>
<dbReference type="Pfam" id="PF00188">
    <property type="entry name" value="CAP"/>
    <property type="match status" value="1"/>
</dbReference>
<organism evidence="3 4">
    <name type="scientific">Peptacetobacter hominis</name>
    <dbReference type="NCBI Taxonomy" id="2743610"/>
    <lineage>
        <taxon>Bacteria</taxon>
        <taxon>Bacillati</taxon>
        <taxon>Bacillota</taxon>
        <taxon>Clostridia</taxon>
        <taxon>Peptostreptococcales</taxon>
        <taxon>Peptostreptococcaceae</taxon>
        <taxon>Peptacetobacter</taxon>
    </lineage>
</organism>
<feature type="signal peptide" evidence="1">
    <location>
        <begin position="1"/>
        <end position="23"/>
    </location>
</feature>
<dbReference type="AlphaFoldDB" id="A0A544QX94"/>
<evidence type="ECO:0000313" key="3">
    <source>
        <dbReference type="EMBL" id="TQQ85324.1"/>
    </source>
</evidence>
<dbReference type="PANTHER" id="PTHR30032">
    <property type="entry name" value="N-ACETYLMURAMOYL-L-ALANINE AMIDASE-RELATED"/>
    <property type="match status" value="1"/>
</dbReference>
<gene>
    <name evidence="3" type="ORF">EXD82_02715</name>
</gene>
<dbReference type="Proteomes" id="UP000317863">
    <property type="component" value="Unassembled WGS sequence"/>
</dbReference>
<name>A0A544QX94_9FIRM</name>
<dbReference type="InterPro" id="IPR014044">
    <property type="entry name" value="CAP_dom"/>
</dbReference>
<keyword evidence="4" id="KW-1185">Reference proteome</keyword>
<dbReference type="Pfam" id="PF04122">
    <property type="entry name" value="CW_binding_2"/>
    <property type="match status" value="3"/>
</dbReference>
<dbReference type="InterPro" id="IPR007253">
    <property type="entry name" value="Cell_wall-bd_2"/>
</dbReference>
<feature type="chain" id="PRO_5022089381" description="SCP domain-containing protein" evidence="1">
    <location>
        <begin position="24"/>
        <end position="454"/>
    </location>
</feature>
<sequence>MKKISSCLLASILVASSAGVLNADVTEKIIGEDRFDTAAKIADRLGNYNTAVLVNGYSTADGLSASSFAEYKNAPILLTKVNSVPDTTMKRLEKADTVYIIGGTAVVSDGIETELKNMGKTVTRISGTNRTQTSIAIANEIGSYDKAFIVNGFKGDADAMSVAPVAARDKSPIIVTDGKTAPIKKENGIKYYSIGGSAVINNNLNEYYTAERISGNNRYETNKKILDKFYKDSKTLYCTNGATLVDSLAASTLASENGIALVSKNSDRFFMEGKNLIQVGGLNFSLDEDPSDSNAMNTEAYQTEFRKEFYKLLNQHRADNGLYPLEPSAELEELAYLKSKHMAKLGYFSHYYDDSTTEYYKDRWDESNNYGKEMYIWDIHPDVYPDGLFGENIFMMWGKKPATAKDMAKIAFEEWKSSPGHNANMLRDGFDKTGLAVYELDGKIYTTSNFNLIH</sequence>
<dbReference type="Gene3D" id="3.40.33.10">
    <property type="entry name" value="CAP"/>
    <property type="match status" value="1"/>
</dbReference>
<evidence type="ECO:0000256" key="1">
    <source>
        <dbReference type="SAM" id="SignalP"/>
    </source>
</evidence>
<evidence type="ECO:0000259" key="2">
    <source>
        <dbReference type="Pfam" id="PF00188"/>
    </source>
</evidence>
<keyword evidence="1" id="KW-0732">Signal</keyword>
<dbReference type="Gene3D" id="3.40.50.12090">
    <property type="match status" value="2"/>
</dbReference>
<dbReference type="PANTHER" id="PTHR30032:SF8">
    <property type="entry name" value="GERMINATION-SPECIFIC N-ACETYLMURAMOYL-L-ALANINE AMIDASE"/>
    <property type="match status" value="1"/>
</dbReference>